<evidence type="ECO:0000256" key="1">
    <source>
        <dbReference type="SAM" id="MobiDB-lite"/>
    </source>
</evidence>
<feature type="region of interest" description="Disordered" evidence="1">
    <location>
        <begin position="1"/>
        <end position="30"/>
    </location>
</feature>
<organism evidence="2 3">
    <name type="scientific">Rhizophlyctis rosea</name>
    <dbReference type="NCBI Taxonomy" id="64517"/>
    <lineage>
        <taxon>Eukaryota</taxon>
        <taxon>Fungi</taxon>
        <taxon>Fungi incertae sedis</taxon>
        <taxon>Chytridiomycota</taxon>
        <taxon>Chytridiomycota incertae sedis</taxon>
        <taxon>Chytridiomycetes</taxon>
        <taxon>Rhizophlyctidales</taxon>
        <taxon>Rhizophlyctidaceae</taxon>
        <taxon>Rhizophlyctis</taxon>
    </lineage>
</organism>
<dbReference type="Proteomes" id="UP001212841">
    <property type="component" value="Unassembled WGS sequence"/>
</dbReference>
<accession>A0AAD5S7L2</accession>
<evidence type="ECO:0000313" key="3">
    <source>
        <dbReference type="Proteomes" id="UP001212841"/>
    </source>
</evidence>
<sequence length="281" mass="29452">SPGGGAPGGFGGQRGGGFGSGTPTLRRVATGDGNGVFGMGGGGGGGPTLRKSSSRDSAFGFGGFGNGLGIGGDGEREGLTLKPPTFVPKGESTGLEDIFNAAVKLQPQSGVSRSTRAYFNHRLVGYHVVAKRLLCVAGVFAVVERFQPLVDMIRAPVLLTAGYVILRGLAAQTAPSPPRRTAAFGVRVGPVERIVVSDGKWHAVRIPEILITLIILRMLVMVVEVSLAFLEPSHYVWGLWDVWELVVGWEKEVGWMGLALDGVLGIVGGLVWRPVVRRVSG</sequence>
<dbReference type="AlphaFoldDB" id="A0AAD5S7L2"/>
<gene>
    <name evidence="2" type="ORF">HK097_000675</name>
</gene>
<protein>
    <submittedName>
        <fullName evidence="2">Uncharacterized protein</fullName>
    </submittedName>
</protein>
<keyword evidence="3" id="KW-1185">Reference proteome</keyword>
<name>A0AAD5S7L2_9FUNG</name>
<feature type="compositionally biased region" description="Gly residues" evidence="1">
    <location>
        <begin position="1"/>
        <end position="20"/>
    </location>
</feature>
<feature type="non-terminal residue" evidence="2">
    <location>
        <position position="1"/>
    </location>
</feature>
<proteinExistence type="predicted"/>
<reference evidence="2" key="1">
    <citation type="submission" date="2020-05" db="EMBL/GenBank/DDBJ databases">
        <title>Phylogenomic resolution of chytrid fungi.</title>
        <authorList>
            <person name="Stajich J.E."/>
            <person name="Amses K."/>
            <person name="Simmons R."/>
            <person name="Seto K."/>
            <person name="Myers J."/>
            <person name="Bonds A."/>
            <person name="Quandt C.A."/>
            <person name="Barry K."/>
            <person name="Liu P."/>
            <person name="Grigoriev I."/>
            <person name="Longcore J.E."/>
            <person name="James T.Y."/>
        </authorList>
    </citation>
    <scope>NUCLEOTIDE SEQUENCE</scope>
    <source>
        <strain evidence="2">JEL0318</strain>
    </source>
</reference>
<comment type="caution">
    <text evidence="2">The sequence shown here is derived from an EMBL/GenBank/DDBJ whole genome shotgun (WGS) entry which is preliminary data.</text>
</comment>
<evidence type="ECO:0000313" key="2">
    <source>
        <dbReference type="EMBL" id="KAJ3046634.1"/>
    </source>
</evidence>
<dbReference type="EMBL" id="JADGJD010001125">
    <property type="protein sequence ID" value="KAJ3046634.1"/>
    <property type="molecule type" value="Genomic_DNA"/>
</dbReference>